<dbReference type="RefSeq" id="WP_055160200.1">
    <property type="nucleotide sequence ID" value="NZ_CABIWZ010000001.1"/>
</dbReference>
<dbReference type="STRING" id="187979.ERS852385_00445"/>
<dbReference type="InterPro" id="IPR042099">
    <property type="entry name" value="ANL_N_sf"/>
</dbReference>
<accession>A0A173WWT7</accession>
<organism evidence="1 2">
    <name type="scientific">Mitsuokella jalaludinii</name>
    <dbReference type="NCBI Taxonomy" id="187979"/>
    <lineage>
        <taxon>Bacteria</taxon>
        <taxon>Bacillati</taxon>
        <taxon>Bacillota</taxon>
        <taxon>Negativicutes</taxon>
        <taxon>Selenomonadales</taxon>
        <taxon>Selenomonadaceae</taxon>
        <taxon>Mitsuokella</taxon>
    </lineage>
</organism>
<keyword evidence="1" id="KW-0436">Ligase</keyword>
<dbReference type="PANTHER" id="PTHR43845:SF1">
    <property type="entry name" value="BLR5969 PROTEIN"/>
    <property type="match status" value="1"/>
</dbReference>
<dbReference type="Gene3D" id="3.40.50.12780">
    <property type="entry name" value="N-terminal domain of ligase-like"/>
    <property type="match status" value="1"/>
</dbReference>
<gene>
    <name evidence="1" type="primary">paaK_1</name>
    <name evidence="1" type="ORF">ERS852385_00445</name>
</gene>
<keyword evidence="2" id="KW-1185">Reference proteome</keyword>
<dbReference type="EC" id="6.2.1.30" evidence="1"/>
<dbReference type="OrthoDB" id="580775at2"/>
<proteinExistence type="predicted"/>
<dbReference type="Proteomes" id="UP000095546">
    <property type="component" value="Unassembled WGS sequence"/>
</dbReference>
<name>A0A173WWT7_9FIRM</name>
<reference evidence="1 2" key="1">
    <citation type="submission" date="2015-09" db="EMBL/GenBank/DDBJ databases">
        <authorList>
            <consortium name="Pathogen Informatics"/>
        </authorList>
    </citation>
    <scope>NUCLEOTIDE SEQUENCE [LARGE SCALE GENOMIC DNA]</scope>
    <source>
        <strain evidence="1 2">2789STDY5608828</strain>
    </source>
</reference>
<sequence length="327" mass="35448">MFANPSMEQIAPEELRALQEKRLQKQLRWAAEKSAHYREAFAERGVNGQSLKELKETGALQALPLLSAADFAGRKSFDFLTMPLSSLLRISQMRAASGEGAPFVHFATNGDIAHRIELVTRSLVACGLHNAALAAVLGDGADSRIMDVHYALEFIGAATMMLGTEPERWAEQLDLVTPETLIGTPERLLALDDALLQRGSGLSELPLSRIICLHESAPSAELVASLQAMTSAKVYHMLALPELGTAAPFLPCEPGELAFHLQEDFVLGEVIDPQTGESAEAAGELVLTTLLAEAMPLVRLRTGLYVEPIPAPCTCGRTMRRFRLVLP</sequence>
<dbReference type="eggNOG" id="COG1541">
    <property type="taxonomic scope" value="Bacteria"/>
</dbReference>
<dbReference type="PANTHER" id="PTHR43845">
    <property type="entry name" value="BLR5969 PROTEIN"/>
    <property type="match status" value="1"/>
</dbReference>
<dbReference type="EMBL" id="CYYU01000001">
    <property type="protein sequence ID" value="CUN43982.1"/>
    <property type="molecule type" value="Genomic_DNA"/>
</dbReference>
<dbReference type="AlphaFoldDB" id="A0A173WWT7"/>
<evidence type="ECO:0000313" key="1">
    <source>
        <dbReference type="EMBL" id="CUN43982.1"/>
    </source>
</evidence>
<dbReference type="GO" id="GO:0047475">
    <property type="term" value="F:phenylacetate-CoA ligase activity"/>
    <property type="evidence" value="ECO:0007669"/>
    <property type="project" value="UniProtKB-EC"/>
</dbReference>
<protein>
    <submittedName>
        <fullName evidence="1">Phenylacetate-coenzyme A ligase</fullName>
        <ecNumber evidence="1">6.2.1.30</ecNumber>
    </submittedName>
</protein>
<evidence type="ECO:0000313" key="2">
    <source>
        <dbReference type="Proteomes" id="UP000095546"/>
    </source>
</evidence>